<dbReference type="AlphaFoldDB" id="A0A5B8UBD3"/>
<dbReference type="PANTHER" id="PTHR21666">
    <property type="entry name" value="PEPTIDASE-RELATED"/>
    <property type="match status" value="1"/>
</dbReference>
<dbReference type="InterPro" id="IPR050570">
    <property type="entry name" value="Cell_wall_metabolism_enzyme"/>
</dbReference>
<gene>
    <name evidence="2" type="ORF">FSW04_21765</name>
</gene>
<organism evidence="2 3">
    <name type="scientific">Baekduia soli</name>
    <dbReference type="NCBI Taxonomy" id="496014"/>
    <lineage>
        <taxon>Bacteria</taxon>
        <taxon>Bacillati</taxon>
        <taxon>Actinomycetota</taxon>
        <taxon>Thermoleophilia</taxon>
        <taxon>Solirubrobacterales</taxon>
        <taxon>Baekduiaceae</taxon>
        <taxon>Baekduia</taxon>
    </lineage>
</organism>
<name>A0A5B8UBD3_9ACTN</name>
<dbReference type="OrthoDB" id="1099523at2"/>
<dbReference type="InterPro" id="IPR016047">
    <property type="entry name" value="M23ase_b-sheet_dom"/>
</dbReference>
<dbReference type="Gene3D" id="2.70.70.10">
    <property type="entry name" value="Glucose Permease (Domain IIA)"/>
    <property type="match status" value="1"/>
</dbReference>
<feature type="domain" description="M23ase beta-sheet core" evidence="1">
    <location>
        <begin position="97"/>
        <end position="199"/>
    </location>
</feature>
<protein>
    <submittedName>
        <fullName evidence="2">M23 family metallopeptidase</fullName>
    </submittedName>
</protein>
<evidence type="ECO:0000313" key="3">
    <source>
        <dbReference type="Proteomes" id="UP000321805"/>
    </source>
</evidence>
<dbReference type="InterPro" id="IPR011055">
    <property type="entry name" value="Dup_hybrid_motif"/>
</dbReference>
<dbReference type="Proteomes" id="UP000321805">
    <property type="component" value="Chromosome"/>
</dbReference>
<dbReference type="SUPFAM" id="SSF51261">
    <property type="entry name" value="Duplicated hybrid motif"/>
    <property type="match status" value="1"/>
</dbReference>
<dbReference type="RefSeq" id="WP_146922296.1">
    <property type="nucleotide sequence ID" value="NZ_CP042430.1"/>
</dbReference>
<dbReference type="KEGG" id="bsol:FSW04_21765"/>
<keyword evidence="3" id="KW-1185">Reference proteome</keyword>
<dbReference type="GO" id="GO:0004222">
    <property type="term" value="F:metalloendopeptidase activity"/>
    <property type="evidence" value="ECO:0007669"/>
    <property type="project" value="TreeGrafter"/>
</dbReference>
<proteinExistence type="predicted"/>
<accession>A0A5B8UBD3</accession>
<dbReference type="PANTHER" id="PTHR21666:SF270">
    <property type="entry name" value="MUREIN HYDROLASE ACTIVATOR ENVC"/>
    <property type="match status" value="1"/>
</dbReference>
<dbReference type="EMBL" id="CP042430">
    <property type="protein sequence ID" value="QEC49931.1"/>
    <property type="molecule type" value="Genomic_DNA"/>
</dbReference>
<reference evidence="2 3" key="1">
    <citation type="journal article" date="2018" name="J. Microbiol.">
        <title>Baekduia soli gen. nov., sp. nov., a novel bacterium isolated from the soil of Baekdu Mountain and proposal of a novel family name, Baekduiaceae fam. nov.</title>
        <authorList>
            <person name="An D.S."/>
            <person name="Siddiqi M.Z."/>
            <person name="Kim K.H."/>
            <person name="Yu H.S."/>
            <person name="Im W.T."/>
        </authorList>
    </citation>
    <scope>NUCLEOTIDE SEQUENCE [LARGE SCALE GENOMIC DNA]</scope>
    <source>
        <strain evidence="2 3">BR7-21</strain>
    </source>
</reference>
<dbReference type="CDD" id="cd12797">
    <property type="entry name" value="M23_peptidase"/>
    <property type="match status" value="1"/>
</dbReference>
<evidence type="ECO:0000259" key="1">
    <source>
        <dbReference type="Pfam" id="PF01551"/>
    </source>
</evidence>
<evidence type="ECO:0000313" key="2">
    <source>
        <dbReference type="EMBL" id="QEC49931.1"/>
    </source>
</evidence>
<sequence>MQTIAWDAAMASAAPPEGRYVFRIVALSGGVVAAAQARAAHLGDGAQSAQAPAGTTDPVPPVATGFMLLGHEFPVQGPHTIGTDPVQRFGAGRAGHTHEGQDVLAPCGTPLVAVSSGVIRYQAFQSAAGNYVVLREDGGAADYAYMHLRDPALVARGAHVSTGQLLGYVGDTGDAQGCHLHFELWPAPGWYTGGQPVDPLPALTSWDRTS</sequence>
<dbReference type="Pfam" id="PF01551">
    <property type="entry name" value="Peptidase_M23"/>
    <property type="match status" value="1"/>
</dbReference>